<keyword evidence="1" id="KW-1133">Transmembrane helix</keyword>
<reference evidence="2 3" key="1">
    <citation type="submission" date="2022-10" db="EMBL/GenBank/DDBJ databases">
        <title>The complete genomes of actinobacterial strains from the NBC collection.</title>
        <authorList>
            <person name="Joergensen T.S."/>
            <person name="Alvarez Arevalo M."/>
            <person name="Sterndorff E.B."/>
            <person name="Faurdal D."/>
            <person name="Vuksanovic O."/>
            <person name="Mourched A.-S."/>
            <person name="Charusanti P."/>
            <person name="Shaw S."/>
            <person name="Blin K."/>
            <person name="Weber T."/>
        </authorList>
    </citation>
    <scope>NUCLEOTIDE SEQUENCE [LARGE SCALE GENOMIC DNA]</scope>
    <source>
        <strain evidence="2 3">NBC 01792</strain>
    </source>
</reference>
<protein>
    <submittedName>
        <fullName evidence="2">Uncharacterized protein</fullName>
    </submittedName>
</protein>
<dbReference type="RefSeq" id="WP_326706109.1">
    <property type="nucleotide sequence ID" value="NZ_CP108861.1"/>
</dbReference>
<sequence length="76" mass="8198">MNILNVVLGLLCILIAFIIAARSSGLRDRFLWGAVVITGVGGVVLPRLLPGDGARLVLIVISLAVLLLLLRRQRKQ</sequence>
<keyword evidence="1" id="KW-0472">Membrane</keyword>
<keyword evidence="3" id="KW-1185">Reference proteome</keyword>
<evidence type="ECO:0000256" key="1">
    <source>
        <dbReference type="SAM" id="Phobius"/>
    </source>
</evidence>
<evidence type="ECO:0000313" key="3">
    <source>
        <dbReference type="Proteomes" id="UP001356428"/>
    </source>
</evidence>
<organism evidence="2 3">
    <name type="scientific">Streptomyces cyaneofuscatus</name>
    <dbReference type="NCBI Taxonomy" id="66883"/>
    <lineage>
        <taxon>Bacteria</taxon>
        <taxon>Bacillati</taxon>
        <taxon>Actinomycetota</taxon>
        <taxon>Actinomycetes</taxon>
        <taxon>Kitasatosporales</taxon>
        <taxon>Streptomycetaceae</taxon>
        <taxon>Streptomyces</taxon>
    </lineage>
</organism>
<feature type="transmembrane region" description="Helical" evidence="1">
    <location>
        <begin position="54"/>
        <end position="70"/>
    </location>
</feature>
<evidence type="ECO:0000313" key="2">
    <source>
        <dbReference type="EMBL" id="WSB07398.1"/>
    </source>
</evidence>
<dbReference type="Proteomes" id="UP001356428">
    <property type="component" value="Chromosome"/>
</dbReference>
<feature type="transmembrane region" description="Helical" evidence="1">
    <location>
        <begin position="6"/>
        <end position="23"/>
    </location>
</feature>
<gene>
    <name evidence="2" type="ORF">OG849_09100</name>
</gene>
<keyword evidence="1" id="KW-0812">Transmembrane</keyword>
<name>A0ABZ1ETL7_9ACTN</name>
<accession>A0ABZ1ETL7</accession>
<feature type="transmembrane region" description="Helical" evidence="1">
    <location>
        <begin position="30"/>
        <end position="48"/>
    </location>
</feature>
<proteinExistence type="predicted"/>
<dbReference type="EMBL" id="CP109083">
    <property type="protein sequence ID" value="WSB07398.1"/>
    <property type="molecule type" value="Genomic_DNA"/>
</dbReference>